<dbReference type="Gene3D" id="3.40.50.300">
    <property type="entry name" value="P-loop containing nucleotide triphosphate hydrolases"/>
    <property type="match status" value="1"/>
</dbReference>
<keyword evidence="10 12" id="KW-0472">Membrane</keyword>
<dbReference type="GO" id="GO:0005524">
    <property type="term" value="F:ATP binding"/>
    <property type="evidence" value="ECO:0007669"/>
    <property type="project" value="UniProtKB-KW"/>
</dbReference>
<dbReference type="Proteomes" id="UP000015346">
    <property type="component" value="Unassembled WGS sequence"/>
</dbReference>
<feature type="transmembrane region" description="Helical" evidence="12">
    <location>
        <begin position="475"/>
        <end position="502"/>
    </location>
</feature>
<evidence type="ECO:0000256" key="3">
    <source>
        <dbReference type="ARBA" id="ARBA00022448"/>
    </source>
</evidence>
<feature type="domain" description="ABC transmembrane type-2" evidence="15">
    <location>
        <begin position="364"/>
        <end position="591"/>
    </location>
</feature>
<evidence type="ECO:0000256" key="12">
    <source>
        <dbReference type="RuleBase" id="RU361157"/>
    </source>
</evidence>
<keyword evidence="8" id="KW-1278">Translocase</keyword>
<dbReference type="NCBIfam" id="TIGR01188">
    <property type="entry name" value="drrA"/>
    <property type="match status" value="1"/>
</dbReference>
<evidence type="ECO:0000256" key="2">
    <source>
        <dbReference type="ARBA" id="ARBA00004413"/>
    </source>
</evidence>
<dbReference type="InterPro" id="IPR005894">
    <property type="entry name" value="DrrA"/>
</dbReference>
<comment type="similarity">
    <text evidence="11">Belongs to the ABC transporter superfamily. Drug exporter-1 (DrugE1) (TC 3.A.1.105) family.</text>
</comment>
<accession>S9SC56</accession>
<dbReference type="PROSITE" id="PS50893">
    <property type="entry name" value="ABC_TRANSPORTER_2"/>
    <property type="match status" value="1"/>
</dbReference>
<comment type="caution">
    <text evidence="16">The sequence shown here is derived from an EMBL/GenBank/DDBJ whole genome shotgun (WGS) entry which is preliminary data.</text>
</comment>
<dbReference type="PANTHER" id="PTHR42711">
    <property type="entry name" value="ABC TRANSPORTER ATP-BINDING PROTEIN"/>
    <property type="match status" value="1"/>
</dbReference>
<evidence type="ECO:0000259" key="15">
    <source>
        <dbReference type="PROSITE" id="PS51012"/>
    </source>
</evidence>
<dbReference type="Pfam" id="PF00005">
    <property type="entry name" value="ABC_tran"/>
    <property type="match status" value="1"/>
</dbReference>
<dbReference type="SMART" id="SM00382">
    <property type="entry name" value="AAA"/>
    <property type="match status" value="1"/>
</dbReference>
<evidence type="ECO:0000256" key="10">
    <source>
        <dbReference type="ARBA" id="ARBA00023136"/>
    </source>
</evidence>
<dbReference type="PROSITE" id="PS00211">
    <property type="entry name" value="ABC_TRANSPORTER_1"/>
    <property type="match status" value="1"/>
</dbReference>
<feature type="domain" description="ABC transporter" evidence="14">
    <location>
        <begin position="11"/>
        <end position="241"/>
    </location>
</feature>
<reference evidence="16 17" key="1">
    <citation type="journal article" date="2013" name="Stand. Genomic Sci.">
        <title>Genome sequence of the reddish-pigmented Rubellimicrobium thermophilum type strain (DSM 16684(T)), a member of the Roseobacter clade.</title>
        <authorList>
            <person name="Fiebig A."/>
            <person name="Riedel T."/>
            <person name="Gronow S."/>
            <person name="Petersen J."/>
            <person name="Klenk H.P."/>
            <person name="Goker M."/>
        </authorList>
    </citation>
    <scope>NUCLEOTIDE SEQUENCE [LARGE SCALE GENOMIC DNA]</scope>
    <source>
        <strain evidence="16 17">DSM 16684</strain>
    </source>
</reference>
<dbReference type="InterPro" id="IPR003593">
    <property type="entry name" value="AAA+_ATPase"/>
</dbReference>
<protein>
    <recommendedName>
        <fullName evidence="12">Transport permease protein</fullName>
    </recommendedName>
</protein>
<dbReference type="InterPro" id="IPR050763">
    <property type="entry name" value="ABC_transporter_ATP-binding"/>
</dbReference>
<evidence type="ECO:0000313" key="16">
    <source>
        <dbReference type="EMBL" id="EPX83824.1"/>
    </source>
</evidence>
<comment type="similarity">
    <text evidence="12">Belongs to the ABC-2 integral membrane protein family.</text>
</comment>
<dbReference type="SUPFAM" id="SSF52540">
    <property type="entry name" value="P-loop containing nucleoside triphosphate hydrolases"/>
    <property type="match status" value="1"/>
</dbReference>
<dbReference type="GO" id="GO:0016887">
    <property type="term" value="F:ATP hydrolysis activity"/>
    <property type="evidence" value="ECO:0007669"/>
    <property type="project" value="InterPro"/>
</dbReference>
<dbReference type="PANTHER" id="PTHR42711:SF19">
    <property type="entry name" value="DOXORUBICIN RESISTANCE ATP-BINDING PROTEIN DRRA"/>
    <property type="match status" value="1"/>
</dbReference>
<feature type="transmembrane region" description="Helical" evidence="12">
    <location>
        <begin position="566"/>
        <end position="588"/>
    </location>
</feature>
<keyword evidence="7 16" id="KW-0067">ATP-binding</keyword>
<evidence type="ECO:0000256" key="4">
    <source>
        <dbReference type="ARBA" id="ARBA00022475"/>
    </source>
</evidence>
<dbReference type="InterPro" id="IPR047817">
    <property type="entry name" value="ABC2_TM_bact-type"/>
</dbReference>
<comment type="subcellular location">
    <subcellularLocation>
        <location evidence="12">Cell inner membrane</location>
        <topology evidence="12">Multi-pass membrane protein</topology>
    </subcellularLocation>
    <subcellularLocation>
        <location evidence="2">Cell membrane</location>
        <topology evidence="2">Peripheral membrane protein</topology>
        <orientation evidence="2">Cytoplasmic side</orientation>
    </subcellularLocation>
    <subcellularLocation>
        <location evidence="1">Membrane</location>
        <topology evidence="1">Multi-pass membrane protein</topology>
    </subcellularLocation>
</comment>
<evidence type="ECO:0000256" key="11">
    <source>
        <dbReference type="ARBA" id="ARBA00049985"/>
    </source>
</evidence>
<organism evidence="16 17">
    <name type="scientific">Rubellimicrobium thermophilum DSM 16684</name>
    <dbReference type="NCBI Taxonomy" id="1123069"/>
    <lineage>
        <taxon>Bacteria</taxon>
        <taxon>Pseudomonadati</taxon>
        <taxon>Pseudomonadota</taxon>
        <taxon>Alphaproteobacteria</taxon>
        <taxon>Rhodobacterales</taxon>
        <taxon>Roseobacteraceae</taxon>
        <taxon>Rubellimicrobium</taxon>
    </lineage>
</organism>
<dbReference type="GO" id="GO:0043215">
    <property type="term" value="P:daunorubicin transport"/>
    <property type="evidence" value="ECO:0007669"/>
    <property type="project" value="InterPro"/>
</dbReference>
<evidence type="ECO:0000256" key="13">
    <source>
        <dbReference type="SAM" id="MobiDB-lite"/>
    </source>
</evidence>
<dbReference type="STRING" id="1123069.ruthe_02622"/>
<feature type="transmembrane region" description="Helical" evidence="12">
    <location>
        <begin position="366"/>
        <end position="389"/>
    </location>
</feature>
<gene>
    <name evidence="16" type="ORF">ruthe_02622</name>
</gene>
<name>S9SC56_9RHOB</name>
<dbReference type="PROSITE" id="PS51012">
    <property type="entry name" value="ABC_TM2"/>
    <property type="match status" value="1"/>
</dbReference>
<dbReference type="InterPro" id="IPR013525">
    <property type="entry name" value="ABC2_TM"/>
</dbReference>
<dbReference type="GO" id="GO:0140359">
    <property type="term" value="F:ABC-type transporter activity"/>
    <property type="evidence" value="ECO:0007669"/>
    <property type="project" value="InterPro"/>
</dbReference>
<sequence>MPLDATDSPAICARGLVKRFGRLTAVDGIDLDVPRGTIFAVLGPNGAGKTTLLRMLATLLRPDAGSATIMGHDLIGDPDGVRGVISMTGQFASLDEDLTGRENLVLLARLWGFGRRAAGERADELLQAFDLTEAAGKQVKSYSGGMRRRLDIAASLVVTPGLLFLDEPTTGLDPSARAGVWSLIRDLAATGVTILLTPQYLEEADQLAGRIAVIDHGRKIAEGTSRQLKLQTGSGVLHVTPLADPDRAVAALTRATGQPVQRSAEGAELSVPVPRCRPRPCRAGRPAGRRDRDRGFPHGPAHAGRGVLRPHGQAGGTEMKDLTEPPRIGSVALRHVGRPPRPSPLTHALTFGWRAVLKFRHVPEQLFDLVMTPIMFTLLFTFVFGGALAGSPRDYLQFFLPGILVQTVIFNSVYSGVGLCTDRQKGLFDRFRSLPIWSLAPFAGLMVGDILRHLIAGGIILGIGLLLGYRSPAGLIGTAGAFLLLLAVGFGTGWIFLVIGLLVRTPMTVMTFGFTFVFPLVFASNIMVAPETMPGWLRSFVEHNPVSHVATALRGLFDGTATPGGIGLALMAPALLTVLLAPVVVVLYRRS</sequence>
<keyword evidence="6" id="KW-0547">Nucleotide-binding</keyword>
<keyword evidence="9 12" id="KW-1133">Transmembrane helix</keyword>
<dbReference type="RefSeq" id="WP_021098697.1">
    <property type="nucleotide sequence ID" value="NZ_KE557323.1"/>
</dbReference>
<dbReference type="HOGENOM" id="CLU_461439_0_0_5"/>
<dbReference type="AlphaFoldDB" id="S9SC56"/>
<evidence type="ECO:0000256" key="8">
    <source>
        <dbReference type="ARBA" id="ARBA00022967"/>
    </source>
</evidence>
<dbReference type="InterPro" id="IPR027417">
    <property type="entry name" value="P-loop_NTPase"/>
</dbReference>
<feature type="transmembrane region" description="Helical" evidence="12">
    <location>
        <begin position="395"/>
        <end position="421"/>
    </location>
</feature>
<keyword evidence="3 12" id="KW-0813">Transport</keyword>
<feature type="transmembrane region" description="Helical" evidence="12">
    <location>
        <begin position="509"/>
        <end position="529"/>
    </location>
</feature>
<dbReference type="EMBL" id="AOLV01000029">
    <property type="protein sequence ID" value="EPX83824.1"/>
    <property type="molecule type" value="Genomic_DNA"/>
</dbReference>
<keyword evidence="4 12" id="KW-1003">Cell membrane</keyword>
<feature type="region of interest" description="Disordered" evidence="13">
    <location>
        <begin position="277"/>
        <end position="324"/>
    </location>
</feature>
<evidence type="ECO:0000259" key="14">
    <source>
        <dbReference type="PROSITE" id="PS50893"/>
    </source>
</evidence>
<dbReference type="GO" id="GO:0005886">
    <property type="term" value="C:plasma membrane"/>
    <property type="evidence" value="ECO:0007669"/>
    <property type="project" value="UniProtKB-SubCell"/>
</dbReference>
<keyword evidence="17" id="KW-1185">Reference proteome</keyword>
<dbReference type="GO" id="GO:1900753">
    <property type="term" value="P:doxorubicin transport"/>
    <property type="evidence" value="ECO:0007669"/>
    <property type="project" value="InterPro"/>
</dbReference>
<keyword evidence="5 12" id="KW-0812">Transmembrane</keyword>
<evidence type="ECO:0000256" key="6">
    <source>
        <dbReference type="ARBA" id="ARBA00022741"/>
    </source>
</evidence>
<dbReference type="PATRIC" id="fig|1123069.3.peg.2599"/>
<evidence type="ECO:0000313" key="17">
    <source>
        <dbReference type="Proteomes" id="UP000015346"/>
    </source>
</evidence>
<dbReference type="InterPro" id="IPR003439">
    <property type="entry name" value="ABC_transporter-like_ATP-bd"/>
</dbReference>
<proteinExistence type="inferred from homology"/>
<evidence type="ECO:0000256" key="5">
    <source>
        <dbReference type="ARBA" id="ARBA00022692"/>
    </source>
</evidence>
<evidence type="ECO:0000256" key="7">
    <source>
        <dbReference type="ARBA" id="ARBA00022840"/>
    </source>
</evidence>
<evidence type="ECO:0000256" key="9">
    <source>
        <dbReference type="ARBA" id="ARBA00022989"/>
    </source>
</evidence>
<dbReference type="InterPro" id="IPR017871">
    <property type="entry name" value="ABC_transporter-like_CS"/>
</dbReference>
<feature type="transmembrane region" description="Helical" evidence="12">
    <location>
        <begin position="442"/>
        <end position="469"/>
    </location>
</feature>
<evidence type="ECO:0000256" key="1">
    <source>
        <dbReference type="ARBA" id="ARBA00004141"/>
    </source>
</evidence>
<dbReference type="Pfam" id="PF01061">
    <property type="entry name" value="ABC2_membrane"/>
    <property type="match status" value="1"/>
</dbReference>